<dbReference type="PANTHER" id="PTHR46224">
    <property type="entry name" value="ANKYRIN REPEAT FAMILY PROTEIN"/>
    <property type="match status" value="1"/>
</dbReference>
<dbReference type="Gene3D" id="1.25.40.20">
    <property type="entry name" value="Ankyrin repeat-containing domain"/>
    <property type="match status" value="2"/>
</dbReference>
<dbReference type="EMBL" id="OZ075118">
    <property type="protein sequence ID" value="CAL5090789.1"/>
    <property type="molecule type" value="Genomic_DNA"/>
</dbReference>
<evidence type="ECO:0000313" key="3">
    <source>
        <dbReference type="Proteomes" id="UP001497457"/>
    </source>
</evidence>
<dbReference type="Pfam" id="PF00023">
    <property type="entry name" value="Ank"/>
    <property type="match status" value="1"/>
</dbReference>
<keyword evidence="1" id="KW-0040">ANK repeat</keyword>
<evidence type="ECO:0000313" key="2">
    <source>
        <dbReference type="EMBL" id="CAL5090789.1"/>
    </source>
</evidence>
<evidence type="ECO:0000256" key="1">
    <source>
        <dbReference type="PROSITE-ProRule" id="PRU00023"/>
    </source>
</evidence>
<keyword evidence="3" id="KW-1185">Reference proteome</keyword>
<proteinExistence type="predicted"/>
<dbReference type="SUPFAM" id="SSF48403">
    <property type="entry name" value="Ankyrin repeat"/>
    <property type="match status" value="1"/>
</dbReference>
<name>A0ABC9GC11_9POAL</name>
<dbReference type="PANTHER" id="PTHR46224:SF62">
    <property type="entry name" value="ANKYRIN REPEAT FAMILY PROTEIN"/>
    <property type="match status" value="1"/>
</dbReference>
<dbReference type="AlphaFoldDB" id="A0ABC9GC11"/>
<feature type="repeat" description="ANK" evidence="1">
    <location>
        <begin position="149"/>
        <end position="181"/>
    </location>
</feature>
<dbReference type="Proteomes" id="UP001497457">
    <property type="component" value="Chromosome 8b"/>
</dbReference>
<dbReference type="InterPro" id="IPR002110">
    <property type="entry name" value="Ankyrin_rpt"/>
</dbReference>
<feature type="repeat" description="ANK" evidence="1">
    <location>
        <begin position="115"/>
        <end position="148"/>
    </location>
</feature>
<gene>
    <name evidence="2" type="ORF">URODEC1_LOCUS114013</name>
</gene>
<dbReference type="PROSITE" id="PS50297">
    <property type="entry name" value="ANK_REP_REGION"/>
    <property type="match status" value="3"/>
</dbReference>
<dbReference type="PROSITE" id="PS50088">
    <property type="entry name" value="ANK_REPEAT"/>
    <property type="match status" value="3"/>
</dbReference>
<dbReference type="InterPro" id="IPR051616">
    <property type="entry name" value="Cul2-RING_E3_ligase_SR"/>
</dbReference>
<dbReference type="InterPro" id="IPR011990">
    <property type="entry name" value="TPR-like_helical_dom_sf"/>
</dbReference>
<feature type="repeat" description="ANK" evidence="1">
    <location>
        <begin position="243"/>
        <end position="275"/>
    </location>
</feature>
<dbReference type="InterPro" id="IPR036770">
    <property type="entry name" value="Ankyrin_rpt-contain_sf"/>
</dbReference>
<dbReference type="SUPFAM" id="SSF48452">
    <property type="entry name" value="TPR-like"/>
    <property type="match status" value="1"/>
</dbReference>
<reference evidence="2" key="1">
    <citation type="submission" date="2024-10" db="EMBL/GenBank/DDBJ databases">
        <authorList>
            <person name="Ryan C."/>
        </authorList>
    </citation>
    <scope>NUCLEOTIDE SEQUENCE [LARGE SCALE GENOMIC DNA]</scope>
</reference>
<dbReference type="PRINTS" id="PR01415">
    <property type="entry name" value="ANKYRIN"/>
</dbReference>
<organism evidence="2 3">
    <name type="scientific">Urochloa decumbens</name>
    <dbReference type="NCBI Taxonomy" id="240449"/>
    <lineage>
        <taxon>Eukaryota</taxon>
        <taxon>Viridiplantae</taxon>
        <taxon>Streptophyta</taxon>
        <taxon>Embryophyta</taxon>
        <taxon>Tracheophyta</taxon>
        <taxon>Spermatophyta</taxon>
        <taxon>Magnoliopsida</taxon>
        <taxon>Liliopsida</taxon>
        <taxon>Poales</taxon>
        <taxon>Poaceae</taxon>
        <taxon>PACMAD clade</taxon>
        <taxon>Panicoideae</taxon>
        <taxon>Panicodae</taxon>
        <taxon>Paniceae</taxon>
        <taxon>Melinidinae</taxon>
        <taxon>Urochloa</taxon>
    </lineage>
</organism>
<sequence>MDPSYLDPLRTVAPPLELGFENPIPNRSHNPSVDDRVALLLREARNGYVPKIKKLVERLEQHSGMSVAEAVAGVQAPWSKGHGPLHMAAAAGKVNACKYLIRKLELDVNATGTNDGATPLDFAVHSSGSLPVVKLLLDHNADPNRVCSYGSAPLHIAATQGAYEIAEELLSRGANVDTLWEYRSPLYIAAQWGNPRMMELLLRHKAHPNNLLRHSPLKAAIFARSLIGVKLLIKARAGVNFGRPETPLTAAAAAGLTDFVKCLLGAGADPNVPDASGRIAVEIAAIQGRQECVEVLFPVTAPLARVADWSIDGITQYAENLGFELQDPVLYEDDEPDYENDEPDYEDDEPDYEVEGDAAFDGRDYSHASTLYTMAMEIDPDNSSLYAKRSLCFQNTGHDVQALEDATTYKEMQPDLSNPCYVHRTALLLVEECGKASEAVLSGLNLDIDWKQTD</sequence>
<protein>
    <submittedName>
        <fullName evidence="2">Uncharacterized protein</fullName>
    </submittedName>
</protein>
<dbReference type="SMART" id="SM00248">
    <property type="entry name" value="ANK"/>
    <property type="match status" value="7"/>
</dbReference>
<dbReference type="Pfam" id="PF12796">
    <property type="entry name" value="Ank_2"/>
    <property type="match status" value="2"/>
</dbReference>
<accession>A0ABC9GC11</accession>
<dbReference type="Gene3D" id="1.25.40.10">
    <property type="entry name" value="Tetratricopeptide repeat domain"/>
    <property type="match status" value="1"/>
</dbReference>